<feature type="transmembrane region" description="Helical" evidence="1">
    <location>
        <begin position="20"/>
        <end position="44"/>
    </location>
</feature>
<keyword evidence="1" id="KW-1133">Transmembrane helix</keyword>
<evidence type="ECO:0000313" key="3">
    <source>
        <dbReference type="Proteomes" id="UP000078512"/>
    </source>
</evidence>
<sequence>MSLKPSGEIKKGPFGHDVIVFYPSPFLLPFLTTLFLSLSLSSWLQHTRNPLLLHTLFLLGPSALLFLIPPPLPHNQQTNATNATTPTTTKPAITAALERPSLSLSHTHTPAFCIPHPTLAFH</sequence>
<feature type="transmembrane region" description="Helical" evidence="1">
    <location>
        <begin position="51"/>
        <end position="68"/>
    </location>
</feature>
<organism evidence="2 3">
    <name type="scientific">Linnemannia elongata AG-77</name>
    <dbReference type="NCBI Taxonomy" id="1314771"/>
    <lineage>
        <taxon>Eukaryota</taxon>
        <taxon>Fungi</taxon>
        <taxon>Fungi incertae sedis</taxon>
        <taxon>Mucoromycota</taxon>
        <taxon>Mortierellomycotina</taxon>
        <taxon>Mortierellomycetes</taxon>
        <taxon>Mortierellales</taxon>
        <taxon>Mortierellaceae</taxon>
        <taxon>Linnemannia</taxon>
    </lineage>
</organism>
<keyword evidence="1" id="KW-0812">Transmembrane</keyword>
<evidence type="ECO:0000313" key="2">
    <source>
        <dbReference type="EMBL" id="OAQ26498.1"/>
    </source>
</evidence>
<gene>
    <name evidence="2" type="ORF">K457DRAFT_695320</name>
</gene>
<accession>A0A197JNF5</accession>
<dbReference type="AlphaFoldDB" id="A0A197JNF5"/>
<name>A0A197JNF5_9FUNG</name>
<reference evidence="2 3" key="1">
    <citation type="submission" date="2016-05" db="EMBL/GenBank/DDBJ databases">
        <title>Genome sequencing reveals origins of a unique bacterial endosymbiosis in the earliest lineages of terrestrial Fungi.</title>
        <authorList>
            <consortium name="DOE Joint Genome Institute"/>
            <person name="Uehling J."/>
            <person name="Gryganskyi A."/>
            <person name="Hameed K."/>
            <person name="Tschaplinski T."/>
            <person name="Misztal P."/>
            <person name="Wu S."/>
            <person name="Desiro A."/>
            <person name="Vande Pol N."/>
            <person name="Du Z.-Y."/>
            <person name="Zienkiewicz A."/>
            <person name="Zienkiewicz K."/>
            <person name="Morin E."/>
            <person name="Tisserant E."/>
            <person name="Splivallo R."/>
            <person name="Hainaut M."/>
            <person name="Henrissat B."/>
            <person name="Ohm R."/>
            <person name="Kuo A."/>
            <person name="Yan J."/>
            <person name="Lipzen A."/>
            <person name="Nolan M."/>
            <person name="Labutti K."/>
            <person name="Barry K."/>
            <person name="Goldstein A."/>
            <person name="Labbe J."/>
            <person name="Schadt C."/>
            <person name="Tuskan G."/>
            <person name="Grigoriev I."/>
            <person name="Martin F."/>
            <person name="Vilgalys R."/>
            <person name="Bonito G."/>
        </authorList>
    </citation>
    <scope>NUCLEOTIDE SEQUENCE [LARGE SCALE GENOMIC DNA]</scope>
    <source>
        <strain evidence="2 3">AG-77</strain>
    </source>
</reference>
<dbReference type="Proteomes" id="UP000078512">
    <property type="component" value="Unassembled WGS sequence"/>
</dbReference>
<proteinExistence type="predicted"/>
<dbReference type="EMBL" id="KV442066">
    <property type="protein sequence ID" value="OAQ26498.1"/>
    <property type="molecule type" value="Genomic_DNA"/>
</dbReference>
<keyword evidence="1" id="KW-0472">Membrane</keyword>
<keyword evidence="3" id="KW-1185">Reference proteome</keyword>
<evidence type="ECO:0000256" key="1">
    <source>
        <dbReference type="SAM" id="Phobius"/>
    </source>
</evidence>
<protein>
    <submittedName>
        <fullName evidence="2">Uncharacterized protein</fullName>
    </submittedName>
</protein>